<sequence length="177" mass="19113">MIDDLPVSSLASPTSRVHFPIEGQSPWVNVLRMMVFGSAATGLVVAGFLLSDPGFQHAGIVLAVLAVLLVMEFVVVRGLVIPRNRNYARFRITERRIEIFPLTPSGLAAAREPDALFPTEYDGVSVLTERGGDASVVTLMHKTPAKNLPARIFTNDNDARDYAIALADALGLKVVSN</sequence>
<feature type="transmembrane region" description="Helical" evidence="1">
    <location>
        <begin position="30"/>
        <end position="51"/>
    </location>
</feature>
<name>M4VX33_9BACT</name>
<keyword evidence="1" id="KW-0812">Transmembrane</keyword>
<accession>M4VX33</accession>
<dbReference type="KEGG" id="man:A11S_943"/>
<protein>
    <recommendedName>
        <fullName evidence="4">Integral membrane protein</fullName>
    </recommendedName>
</protein>
<keyword evidence="1" id="KW-0472">Membrane</keyword>
<dbReference type="HOGENOM" id="CLU_1516205_0_0_5"/>
<gene>
    <name evidence="2" type="ORF">A11S_943</name>
</gene>
<dbReference type="STRING" id="349215.A11S_943"/>
<evidence type="ECO:0000313" key="2">
    <source>
        <dbReference type="EMBL" id="AGH97764.1"/>
    </source>
</evidence>
<keyword evidence="1" id="KW-1133">Transmembrane helix</keyword>
<organism evidence="2 3">
    <name type="scientific">Micavibrio aeruginosavorus EPB</name>
    <dbReference type="NCBI Taxonomy" id="349215"/>
    <lineage>
        <taxon>Bacteria</taxon>
        <taxon>Pseudomonadati</taxon>
        <taxon>Bdellovibrionota</taxon>
        <taxon>Bdellovibrionia</taxon>
        <taxon>Bdellovibrionales</taxon>
        <taxon>Pseudobdellovibrionaceae</taxon>
        <taxon>Micavibrio</taxon>
    </lineage>
</organism>
<dbReference type="OrthoDB" id="9827132at2"/>
<dbReference type="EMBL" id="CP003538">
    <property type="protein sequence ID" value="AGH97764.1"/>
    <property type="molecule type" value="Genomic_DNA"/>
</dbReference>
<dbReference type="Proteomes" id="UP000011932">
    <property type="component" value="Chromosome"/>
</dbReference>
<evidence type="ECO:0000256" key="1">
    <source>
        <dbReference type="SAM" id="Phobius"/>
    </source>
</evidence>
<reference evidence="2 3" key="1">
    <citation type="journal article" date="2013" name="ISME J.">
        <title>By their genes ye shall know them: genomic signatures of predatory bacteria.</title>
        <authorList>
            <person name="Pasternak Z."/>
            <person name="Pietrokovski S."/>
            <person name="Rotem O."/>
            <person name="Gophna U."/>
            <person name="Lurie-Weinberger M.N."/>
            <person name="Jurkevitch E."/>
        </authorList>
    </citation>
    <scope>NUCLEOTIDE SEQUENCE [LARGE SCALE GENOMIC DNA]</scope>
    <source>
        <strain evidence="2">EPB</strain>
    </source>
</reference>
<feature type="transmembrane region" description="Helical" evidence="1">
    <location>
        <begin position="57"/>
        <end position="80"/>
    </location>
</feature>
<proteinExistence type="predicted"/>
<dbReference type="RefSeq" id="WP_015467312.1">
    <property type="nucleotide sequence ID" value="NC_020812.1"/>
</dbReference>
<evidence type="ECO:0000313" key="3">
    <source>
        <dbReference type="Proteomes" id="UP000011932"/>
    </source>
</evidence>
<evidence type="ECO:0008006" key="4">
    <source>
        <dbReference type="Google" id="ProtNLM"/>
    </source>
</evidence>
<dbReference type="AlphaFoldDB" id="M4VX33"/>